<keyword evidence="1" id="KW-0812">Transmembrane</keyword>
<sequence length="269" mass="31392">MEQFANPNAELLSHLFTSMLPPRIGIDDEIVQLAMWLRDRRTYQFQWSEQPITDSEPWATDQITAEVEASFNEDGPRLSLHKWFARKTIIYVEELARLLYACYKVRYGTKEAANAWGLRCLQWATVEVDLSEHDTVFKARQIASRALRLYCIVTEPLTLKVVIMVLQTIVRGLKGSQKFWNSYPVEQRYARADNDILLAVRGIETLTVIVQTKKEWSKSLFRIILIIFWVALSLLQCRIAAIQIAARKVLSVYVHIIYVHIYLFIYLFM</sequence>
<protein>
    <submittedName>
        <fullName evidence="2">Uncharacterized protein</fullName>
    </submittedName>
</protein>
<gene>
    <name evidence="2" type="ORF">RFI_20283</name>
</gene>
<feature type="transmembrane region" description="Helical" evidence="1">
    <location>
        <begin position="250"/>
        <end position="268"/>
    </location>
</feature>
<organism evidence="2 3">
    <name type="scientific">Reticulomyxa filosa</name>
    <dbReference type="NCBI Taxonomy" id="46433"/>
    <lineage>
        <taxon>Eukaryota</taxon>
        <taxon>Sar</taxon>
        <taxon>Rhizaria</taxon>
        <taxon>Retaria</taxon>
        <taxon>Foraminifera</taxon>
        <taxon>Monothalamids</taxon>
        <taxon>Reticulomyxidae</taxon>
        <taxon>Reticulomyxa</taxon>
    </lineage>
</organism>
<keyword evidence="1" id="KW-1133">Transmembrane helix</keyword>
<name>X6MT89_RETFI</name>
<accession>X6MT89</accession>
<reference evidence="2 3" key="1">
    <citation type="journal article" date="2013" name="Curr. Biol.">
        <title>The Genome of the Foraminiferan Reticulomyxa filosa.</title>
        <authorList>
            <person name="Glockner G."/>
            <person name="Hulsmann N."/>
            <person name="Schleicher M."/>
            <person name="Noegel A.A."/>
            <person name="Eichinger L."/>
            <person name="Gallinger C."/>
            <person name="Pawlowski J."/>
            <person name="Sierra R."/>
            <person name="Euteneuer U."/>
            <person name="Pillet L."/>
            <person name="Moustafa A."/>
            <person name="Platzer M."/>
            <person name="Groth M."/>
            <person name="Szafranski K."/>
            <person name="Schliwa M."/>
        </authorList>
    </citation>
    <scope>NUCLEOTIDE SEQUENCE [LARGE SCALE GENOMIC DNA]</scope>
</reference>
<feature type="transmembrane region" description="Helical" evidence="1">
    <location>
        <begin position="223"/>
        <end position="244"/>
    </location>
</feature>
<keyword evidence="3" id="KW-1185">Reference proteome</keyword>
<dbReference type="AlphaFoldDB" id="X6MT89"/>
<dbReference type="EMBL" id="ASPP01017350">
    <property type="protein sequence ID" value="ETO17049.1"/>
    <property type="molecule type" value="Genomic_DNA"/>
</dbReference>
<evidence type="ECO:0000313" key="2">
    <source>
        <dbReference type="EMBL" id="ETO17049.1"/>
    </source>
</evidence>
<keyword evidence="1" id="KW-0472">Membrane</keyword>
<proteinExistence type="predicted"/>
<evidence type="ECO:0000313" key="3">
    <source>
        <dbReference type="Proteomes" id="UP000023152"/>
    </source>
</evidence>
<evidence type="ECO:0000256" key="1">
    <source>
        <dbReference type="SAM" id="Phobius"/>
    </source>
</evidence>
<comment type="caution">
    <text evidence="2">The sequence shown here is derived from an EMBL/GenBank/DDBJ whole genome shotgun (WGS) entry which is preliminary data.</text>
</comment>
<dbReference type="Proteomes" id="UP000023152">
    <property type="component" value="Unassembled WGS sequence"/>
</dbReference>